<feature type="compositionally biased region" description="Basic and acidic residues" evidence="1">
    <location>
        <begin position="46"/>
        <end position="56"/>
    </location>
</feature>
<proteinExistence type="predicted"/>
<dbReference type="Proteomes" id="UP000053825">
    <property type="component" value="Unassembled WGS sequence"/>
</dbReference>
<organism evidence="2 3">
    <name type="scientific">Habropoda laboriosa</name>
    <dbReference type="NCBI Taxonomy" id="597456"/>
    <lineage>
        <taxon>Eukaryota</taxon>
        <taxon>Metazoa</taxon>
        <taxon>Ecdysozoa</taxon>
        <taxon>Arthropoda</taxon>
        <taxon>Hexapoda</taxon>
        <taxon>Insecta</taxon>
        <taxon>Pterygota</taxon>
        <taxon>Neoptera</taxon>
        <taxon>Endopterygota</taxon>
        <taxon>Hymenoptera</taxon>
        <taxon>Apocrita</taxon>
        <taxon>Aculeata</taxon>
        <taxon>Apoidea</taxon>
        <taxon>Anthophila</taxon>
        <taxon>Apidae</taxon>
        <taxon>Habropoda</taxon>
    </lineage>
</organism>
<dbReference type="AlphaFoldDB" id="A0A0L7QWM6"/>
<dbReference type="EMBL" id="KQ414713">
    <property type="protein sequence ID" value="KOC62971.1"/>
    <property type="molecule type" value="Genomic_DNA"/>
</dbReference>
<evidence type="ECO:0000313" key="2">
    <source>
        <dbReference type="EMBL" id="KOC62971.1"/>
    </source>
</evidence>
<keyword evidence="3" id="KW-1185">Reference proteome</keyword>
<gene>
    <name evidence="2" type="ORF">WH47_04869</name>
</gene>
<name>A0A0L7QWM6_9HYME</name>
<reference evidence="2 3" key="1">
    <citation type="submission" date="2015-07" db="EMBL/GenBank/DDBJ databases">
        <title>The genome of Habropoda laboriosa.</title>
        <authorList>
            <person name="Pan H."/>
            <person name="Kapheim K."/>
        </authorList>
    </citation>
    <scope>NUCLEOTIDE SEQUENCE [LARGE SCALE GENOMIC DNA]</scope>
    <source>
        <strain evidence="2">0110345459</strain>
    </source>
</reference>
<feature type="region of interest" description="Disordered" evidence="1">
    <location>
        <begin position="43"/>
        <end position="63"/>
    </location>
</feature>
<evidence type="ECO:0000313" key="3">
    <source>
        <dbReference type="Proteomes" id="UP000053825"/>
    </source>
</evidence>
<accession>A0A0L7QWM6</accession>
<sequence>MALCALEERVASSRARNLRLKVSNGSIPGPFECTSARCLFSRTRKGKEGETEHHAEEEEEEEGGNARGYLLILKPKQHTLQVQPAPTIIPNELLQYLKLRGLEAPLEDLPRNPVDRTNAVASDDVVFVVLVLVDPRRGDVVQRDGGVAAGSRIARTWRRKGSVVVQAWKA</sequence>
<protein>
    <submittedName>
        <fullName evidence="2">Uncharacterized protein</fullName>
    </submittedName>
</protein>
<evidence type="ECO:0000256" key="1">
    <source>
        <dbReference type="SAM" id="MobiDB-lite"/>
    </source>
</evidence>